<dbReference type="Proteomes" id="UP001320706">
    <property type="component" value="Unassembled WGS sequence"/>
</dbReference>
<keyword evidence="2" id="KW-1185">Reference proteome</keyword>
<sequence length="185" mass="20802">MDSTTSRGTVEWALPCAHNATECFSVGFCHQLDEKLDENFPICRAQLSVHGRGPLVALKPDPFMILSQLSAPLSPTRAVCSPARAAWKSWHLRWSRPWTVPNARSMRLADLIRELRMSHTLVNVPIETATRRCCRLQVPERSDSAPRGQLRIPGTCLSLANDQSSVEPHTIGQHDMPALLYCRWH</sequence>
<accession>A0ACC3SF56</accession>
<comment type="caution">
    <text evidence="1">The sequence shown here is derived from an EMBL/GenBank/DDBJ whole genome shotgun (WGS) entry which is preliminary data.</text>
</comment>
<name>A0ACC3SF56_9PEZI</name>
<proteinExistence type="predicted"/>
<dbReference type="EMBL" id="JAMKPW020000021">
    <property type="protein sequence ID" value="KAK8207572.1"/>
    <property type="molecule type" value="Genomic_DNA"/>
</dbReference>
<organism evidence="1 2">
    <name type="scientific">Zalaria obscura</name>
    <dbReference type="NCBI Taxonomy" id="2024903"/>
    <lineage>
        <taxon>Eukaryota</taxon>
        <taxon>Fungi</taxon>
        <taxon>Dikarya</taxon>
        <taxon>Ascomycota</taxon>
        <taxon>Pezizomycotina</taxon>
        <taxon>Dothideomycetes</taxon>
        <taxon>Dothideomycetidae</taxon>
        <taxon>Dothideales</taxon>
        <taxon>Zalariaceae</taxon>
        <taxon>Zalaria</taxon>
    </lineage>
</organism>
<evidence type="ECO:0000313" key="2">
    <source>
        <dbReference type="Proteomes" id="UP001320706"/>
    </source>
</evidence>
<protein>
    <submittedName>
        <fullName evidence="1">Uncharacterized protein</fullName>
    </submittedName>
</protein>
<evidence type="ECO:0000313" key="1">
    <source>
        <dbReference type="EMBL" id="KAK8207572.1"/>
    </source>
</evidence>
<reference evidence="1" key="1">
    <citation type="submission" date="2024-02" db="EMBL/GenBank/DDBJ databases">
        <title>Metagenome Assembled Genome of Zalaria obscura JY119.</title>
        <authorList>
            <person name="Vighnesh L."/>
            <person name="Jagadeeshwari U."/>
            <person name="Venkata Ramana C."/>
            <person name="Sasikala C."/>
        </authorList>
    </citation>
    <scope>NUCLEOTIDE SEQUENCE</scope>
    <source>
        <strain evidence="1">JY119</strain>
    </source>
</reference>
<gene>
    <name evidence="1" type="ORF">M8818_004225</name>
</gene>